<evidence type="ECO:0008006" key="3">
    <source>
        <dbReference type="Google" id="ProtNLM"/>
    </source>
</evidence>
<name>A0A853F969_9BURK</name>
<comment type="caution">
    <text evidence="1">The sequence shown here is derived from an EMBL/GenBank/DDBJ whole genome shotgun (WGS) entry which is preliminary data.</text>
</comment>
<accession>A0A853F969</accession>
<evidence type="ECO:0000313" key="2">
    <source>
        <dbReference type="Proteomes" id="UP000580517"/>
    </source>
</evidence>
<gene>
    <name evidence="1" type="ORF">H0A68_06545</name>
</gene>
<keyword evidence="2" id="KW-1185">Reference proteome</keyword>
<dbReference type="AlphaFoldDB" id="A0A853F969"/>
<dbReference type="OrthoDB" id="5295974at2"/>
<proteinExistence type="predicted"/>
<dbReference type="EMBL" id="JACCEW010000002">
    <property type="protein sequence ID" value="NYT36527.1"/>
    <property type="molecule type" value="Genomic_DNA"/>
</dbReference>
<dbReference type="Proteomes" id="UP000580517">
    <property type="component" value="Unassembled WGS sequence"/>
</dbReference>
<sequence>MRIVLPGALPDPAVAGELAAHLGNSAPTLLQWLSHARCTAHAADTAASGCLPHELWLLQACGFQPEGDQNFATGLGPLHAGKAGHHDDQPIWVAELVHVAPSRDGAALLPARELAITPDQSVALFESVHDRFLEDGFQLEHIDTEHWRLTPPEGFTAASASPALVSVTSVNDWWPQAAQARPWRRLVNEIQMLWFAHPINAARQEQGLPPVNSLWLYGGARPGQLASIPADDTQIHENLLEPLYKQDWGGWITALAALENHVFAPLGTMPSQLILTGRERSVSLTPSRAHRWLGRLPGRKQTWRTWWSSQN</sequence>
<organism evidence="1 2">
    <name type="scientific">Allopusillimonas soli</name>
    <dbReference type="NCBI Taxonomy" id="659016"/>
    <lineage>
        <taxon>Bacteria</taxon>
        <taxon>Pseudomonadati</taxon>
        <taxon>Pseudomonadota</taxon>
        <taxon>Betaproteobacteria</taxon>
        <taxon>Burkholderiales</taxon>
        <taxon>Alcaligenaceae</taxon>
        <taxon>Allopusillimonas</taxon>
    </lineage>
</organism>
<evidence type="ECO:0000313" key="1">
    <source>
        <dbReference type="EMBL" id="NYT36527.1"/>
    </source>
</evidence>
<dbReference type="RefSeq" id="WP_129968496.1">
    <property type="nucleotide sequence ID" value="NZ_JACCEW010000002.1"/>
</dbReference>
<reference evidence="1 2" key="1">
    <citation type="submission" date="2020-07" db="EMBL/GenBank/DDBJ databases">
        <title>Taxonomic revisions and descriptions of new bacterial species based on genomic comparisons in the high-G+C-content subgroup of the family Alcaligenaceae.</title>
        <authorList>
            <person name="Szabo A."/>
            <person name="Felfoldi T."/>
        </authorList>
    </citation>
    <scope>NUCLEOTIDE SEQUENCE [LARGE SCALE GENOMIC DNA]</scope>
    <source>
        <strain evidence="1 2">DSM 25264</strain>
    </source>
</reference>
<protein>
    <recommendedName>
        <fullName evidence="3">Phosphoglycerate mutase</fullName>
    </recommendedName>
</protein>